<dbReference type="AlphaFoldDB" id="A0AA37T441"/>
<dbReference type="InterPro" id="IPR007263">
    <property type="entry name" value="DCC1-like"/>
</dbReference>
<sequence length="143" mass="16280">MPLILFYDSQCPLCVIEMDSLKRKDHKNDINLVDIHSEQFTLDYPAINKASALAKLHAMDESGKILLGLDVTHAAWSRVGRGWLTAPLRWPLIRVLADAMYNLFAVHRFTLSKWLTGKARCQPCQKGFCCPTPPPQEDMKTRK</sequence>
<accession>A0AA37T441</accession>
<proteinExistence type="predicted"/>
<protein>
    <submittedName>
        <fullName evidence="1">Redox protein</fullName>
    </submittedName>
</protein>
<dbReference type="InterPro" id="IPR044691">
    <property type="entry name" value="DCC1_Trx"/>
</dbReference>
<dbReference type="RefSeq" id="WP_232593742.1">
    <property type="nucleotide sequence ID" value="NZ_BSPD01000017.1"/>
</dbReference>
<dbReference type="GO" id="GO:0015035">
    <property type="term" value="F:protein-disulfide reductase activity"/>
    <property type="evidence" value="ECO:0007669"/>
    <property type="project" value="InterPro"/>
</dbReference>
<dbReference type="Pfam" id="PF04134">
    <property type="entry name" value="DCC1-like"/>
    <property type="match status" value="1"/>
</dbReference>
<comment type="caution">
    <text evidence="1">The sequence shown here is derived from an EMBL/GenBank/DDBJ whole genome shotgun (WGS) entry which is preliminary data.</text>
</comment>
<gene>
    <name evidence="1" type="ORF">GCM10007877_04660</name>
</gene>
<keyword evidence="2" id="KW-1185">Reference proteome</keyword>
<dbReference type="PANTHER" id="PTHR34290:SF2">
    <property type="entry name" value="OS04G0668800 PROTEIN"/>
    <property type="match status" value="1"/>
</dbReference>
<evidence type="ECO:0000313" key="2">
    <source>
        <dbReference type="Proteomes" id="UP001156870"/>
    </source>
</evidence>
<dbReference type="PANTHER" id="PTHR34290">
    <property type="entry name" value="SI:CH73-390P7.2"/>
    <property type="match status" value="1"/>
</dbReference>
<dbReference type="Proteomes" id="UP001156870">
    <property type="component" value="Unassembled WGS sequence"/>
</dbReference>
<evidence type="ECO:0000313" key="1">
    <source>
        <dbReference type="EMBL" id="GLS24752.1"/>
    </source>
</evidence>
<name>A0AA37T441_9GAMM</name>
<reference evidence="1 2" key="1">
    <citation type="journal article" date="2014" name="Int. J. Syst. Evol. Microbiol.">
        <title>Complete genome sequence of Corynebacterium casei LMG S-19264T (=DSM 44701T), isolated from a smear-ripened cheese.</title>
        <authorList>
            <consortium name="US DOE Joint Genome Institute (JGI-PGF)"/>
            <person name="Walter F."/>
            <person name="Albersmeier A."/>
            <person name="Kalinowski J."/>
            <person name="Ruckert C."/>
        </authorList>
    </citation>
    <scope>NUCLEOTIDE SEQUENCE [LARGE SCALE GENOMIC DNA]</scope>
    <source>
        <strain evidence="1 2">NBRC 110095</strain>
    </source>
</reference>
<dbReference type="EMBL" id="BSPD01000017">
    <property type="protein sequence ID" value="GLS24752.1"/>
    <property type="molecule type" value="Genomic_DNA"/>
</dbReference>
<organism evidence="1 2">
    <name type="scientific">Marinibactrum halimedae</name>
    <dbReference type="NCBI Taxonomy" id="1444977"/>
    <lineage>
        <taxon>Bacteria</taxon>
        <taxon>Pseudomonadati</taxon>
        <taxon>Pseudomonadota</taxon>
        <taxon>Gammaproteobacteria</taxon>
        <taxon>Cellvibrionales</taxon>
        <taxon>Cellvibrionaceae</taxon>
        <taxon>Marinibactrum</taxon>
    </lineage>
</organism>